<organism evidence="1 2">
    <name type="scientific">Apiospora aurea</name>
    <dbReference type="NCBI Taxonomy" id="335848"/>
    <lineage>
        <taxon>Eukaryota</taxon>
        <taxon>Fungi</taxon>
        <taxon>Dikarya</taxon>
        <taxon>Ascomycota</taxon>
        <taxon>Pezizomycotina</taxon>
        <taxon>Sordariomycetes</taxon>
        <taxon>Xylariomycetidae</taxon>
        <taxon>Amphisphaeriales</taxon>
        <taxon>Apiosporaceae</taxon>
        <taxon>Apiospora</taxon>
    </lineage>
</organism>
<proteinExistence type="predicted"/>
<evidence type="ECO:0000313" key="2">
    <source>
        <dbReference type="Proteomes" id="UP001391051"/>
    </source>
</evidence>
<dbReference type="RefSeq" id="XP_066695247.1">
    <property type="nucleotide sequence ID" value="XM_066848551.1"/>
</dbReference>
<keyword evidence="2" id="KW-1185">Reference proteome</keyword>
<protein>
    <submittedName>
        <fullName evidence="1">Uncharacterized protein</fullName>
    </submittedName>
</protein>
<dbReference type="GeneID" id="92081613"/>
<comment type="caution">
    <text evidence="1">The sequence shown here is derived from an EMBL/GenBank/DDBJ whole genome shotgun (WGS) entry which is preliminary data.</text>
</comment>
<name>A0ABR1PZN6_9PEZI</name>
<dbReference type="Proteomes" id="UP001391051">
    <property type="component" value="Unassembled WGS sequence"/>
</dbReference>
<accession>A0ABR1PZN6</accession>
<sequence>MQVIAALSDLVLDSVAFSTARKGCPGGKHGERETAGDAACCVQEASMRLDEVRMVPNLQWFLVRQWQVPLDEQTGASAPVGYG</sequence>
<dbReference type="EMBL" id="JAQQWE010000008">
    <property type="protein sequence ID" value="KAK7943216.1"/>
    <property type="molecule type" value="Genomic_DNA"/>
</dbReference>
<reference evidence="1 2" key="1">
    <citation type="submission" date="2023-01" db="EMBL/GenBank/DDBJ databases">
        <title>Analysis of 21 Apiospora genomes using comparative genomics revels a genus with tremendous synthesis potential of carbohydrate active enzymes and secondary metabolites.</title>
        <authorList>
            <person name="Sorensen T."/>
        </authorList>
    </citation>
    <scope>NUCLEOTIDE SEQUENCE [LARGE SCALE GENOMIC DNA]</scope>
    <source>
        <strain evidence="1 2">CBS 24483</strain>
    </source>
</reference>
<gene>
    <name evidence="1" type="ORF">PG986_012329</name>
</gene>
<evidence type="ECO:0000313" key="1">
    <source>
        <dbReference type="EMBL" id="KAK7943216.1"/>
    </source>
</evidence>